<sequence>MSEVLGTAGHVDLWIDAAAGNPDWNTIFEGYGATVDFPGSHYWRELADAYPEAKIILSVRDAERWFASTQDTIFSEMMQGLQEGTKWGRMADATITDHMGGDLNDKEALVAAFNDHSARVKAAFGPERLLVFEAKEGWTPLCEFLGVPVPEGDYPHINSKAEFDAVFGLLRSPIGAAVMNGDGIESETVHEDLFNAD</sequence>
<comment type="caution">
    <text evidence="1">The sequence shown here is derived from an EMBL/GenBank/DDBJ whole genome shotgun (WGS) entry which is preliminary data.</text>
</comment>
<dbReference type="InterPro" id="IPR027417">
    <property type="entry name" value="P-loop_NTPase"/>
</dbReference>
<dbReference type="InterPro" id="IPR040632">
    <property type="entry name" value="Sulfotransfer_4"/>
</dbReference>
<dbReference type="Pfam" id="PF17784">
    <property type="entry name" value="Sulfotransfer_4"/>
    <property type="match status" value="1"/>
</dbReference>
<evidence type="ECO:0008006" key="3">
    <source>
        <dbReference type="Google" id="ProtNLM"/>
    </source>
</evidence>
<dbReference type="SUPFAM" id="SSF52540">
    <property type="entry name" value="P-loop containing nucleoside triphosphate hydrolases"/>
    <property type="match status" value="1"/>
</dbReference>
<dbReference type="EMBL" id="BMZH01000014">
    <property type="protein sequence ID" value="GHB02500.1"/>
    <property type="molecule type" value="Genomic_DNA"/>
</dbReference>
<name>A0A8J3CSX8_9PROT</name>
<dbReference type="Proteomes" id="UP000634004">
    <property type="component" value="Unassembled WGS sequence"/>
</dbReference>
<dbReference type="AlphaFoldDB" id="A0A8J3CSX8"/>
<dbReference type="PANTHER" id="PTHR36978">
    <property type="entry name" value="P-LOOP CONTAINING NUCLEOTIDE TRIPHOSPHATE HYDROLASE"/>
    <property type="match status" value="1"/>
</dbReference>
<dbReference type="PANTHER" id="PTHR36978:SF4">
    <property type="entry name" value="P-LOOP CONTAINING NUCLEOSIDE TRIPHOSPHATE HYDROLASE PROTEIN"/>
    <property type="match status" value="1"/>
</dbReference>
<proteinExistence type="predicted"/>
<evidence type="ECO:0000313" key="1">
    <source>
        <dbReference type="EMBL" id="GHB02500.1"/>
    </source>
</evidence>
<dbReference type="Gene3D" id="3.40.50.300">
    <property type="entry name" value="P-loop containing nucleotide triphosphate hydrolases"/>
    <property type="match status" value="1"/>
</dbReference>
<evidence type="ECO:0000313" key="2">
    <source>
        <dbReference type="Proteomes" id="UP000634004"/>
    </source>
</evidence>
<accession>A0A8J3CSX8</accession>
<keyword evidence="2" id="KW-1185">Reference proteome</keyword>
<reference evidence="1" key="2">
    <citation type="submission" date="2020-09" db="EMBL/GenBank/DDBJ databases">
        <authorList>
            <person name="Sun Q."/>
            <person name="Kim S."/>
        </authorList>
    </citation>
    <scope>NUCLEOTIDE SEQUENCE</scope>
    <source>
        <strain evidence="1">KCTC 32513</strain>
    </source>
</reference>
<reference evidence="1" key="1">
    <citation type="journal article" date="2014" name="Int. J. Syst. Evol. Microbiol.">
        <title>Complete genome sequence of Corynebacterium casei LMG S-19264T (=DSM 44701T), isolated from a smear-ripened cheese.</title>
        <authorList>
            <consortium name="US DOE Joint Genome Institute (JGI-PGF)"/>
            <person name="Walter F."/>
            <person name="Albersmeier A."/>
            <person name="Kalinowski J."/>
            <person name="Ruckert C."/>
        </authorList>
    </citation>
    <scope>NUCLEOTIDE SEQUENCE</scope>
    <source>
        <strain evidence="1">KCTC 32513</strain>
    </source>
</reference>
<gene>
    <name evidence="1" type="ORF">GCM10009069_26550</name>
</gene>
<protein>
    <recommendedName>
        <fullName evidence="3">Sulfotransferase family protein</fullName>
    </recommendedName>
</protein>
<organism evidence="1 2">
    <name type="scientific">Algimonas arctica</name>
    <dbReference type="NCBI Taxonomy" id="1479486"/>
    <lineage>
        <taxon>Bacteria</taxon>
        <taxon>Pseudomonadati</taxon>
        <taxon>Pseudomonadota</taxon>
        <taxon>Alphaproteobacteria</taxon>
        <taxon>Maricaulales</taxon>
        <taxon>Robiginitomaculaceae</taxon>
        <taxon>Algimonas</taxon>
    </lineage>
</organism>